<keyword evidence="1" id="KW-0472">Membrane</keyword>
<evidence type="ECO:0000256" key="1">
    <source>
        <dbReference type="SAM" id="Phobius"/>
    </source>
</evidence>
<sequence length="528" mass="62857">MIKIKNPYSKKRSTLKEKIERKVTKFIVPWIKKIPLNEEWKEKPKFIPQFLYEIRIRLEYWDRDFDRNDIPEGVEVNLLSIYVAEYIPIENIDKLNKGLKKIFKEFAPKRMNTNDLTRIDDFCNEVRQSIHGRRWSKFGFLEVDENNQLKKFVKQISVNGTQISSSSVIIEFVIIPSDNFVKEYKQIIESNVKDETILTPKLKHIFSFWGSKTKPGTIVKEQRVEDLLLELKWRTTREIGKYFEMYFSKNKLIPPSIEVYKIKQKSCKFKYSDNEPRNDFWNSVGMNDFPFYEISRDGYWQLFANEKDNRIGSSVKLTCNDEVRKEDLFHTLDFQLVYFVRELAMYLLPILVMRSYIIELSRQIAVQQKNTFKSLKKERPNYNKLINIRYELEQNLQILRRFKNEMGENEFENVKGKIAYYLNEFEPARSRRSYTSWAESIVDNASYLIEKTDNLSQNFAEIIDDTVKLLEIKTNNSLRNRTFVLVILTVLISFLATAIAATSLFLQLSEPNQEKLKEFILSALNFFY</sequence>
<evidence type="ECO:0000313" key="3">
    <source>
        <dbReference type="Proteomes" id="UP000180057"/>
    </source>
</evidence>
<organism evidence="2 3">
    <name type="scientific">Anaerobacillus alkalidiazotrophicus</name>
    <dbReference type="NCBI Taxonomy" id="472963"/>
    <lineage>
        <taxon>Bacteria</taxon>
        <taxon>Bacillati</taxon>
        <taxon>Bacillota</taxon>
        <taxon>Bacilli</taxon>
        <taxon>Bacillales</taxon>
        <taxon>Bacillaceae</taxon>
        <taxon>Anaerobacillus</taxon>
    </lineage>
</organism>
<dbReference type="RefSeq" id="WP_071388584.1">
    <property type="nucleotide sequence ID" value="NZ_MLQS01000001.1"/>
</dbReference>
<proteinExistence type="predicted"/>
<protein>
    <submittedName>
        <fullName evidence="2">Uncharacterized protein</fullName>
    </submittedName>
</protein>
<gene>
    <name evidence="2" type="ORF">BKP45_04880</name>
</gene>
<reference evidence="2 3" key="1">
    <citation type="submission" date="2016-10" db="EMBL/GenBank/DDBJ databases">
        <title>Draft genome sequences of four alkaliphilic bacteria belonging to the Anaerobacillus genus.</title>
        <authorList>
            <person name="Bassil N.M."/>
            <person name="Lloyd J.R."/>
        </authorList>
    </citation>
    <scope>NUCLEOTIDE SEQUENCE [LARGE SCALE GENOMIC DNA]</scope>
    <source>
        <strain evidence="2 3">DSM 22531</strain>
    </source>
</reference>
<feature type="transmembrane region" description="Helical" evidence="1">
    <location>
        <begin position="483"/>
        <end position="506"/>
    </location>
</feature>
<keyword evidence="1" id="KW-1133">Transmembrane helix</keyword>
<accession>A0A1S2MBT4</accession>
<dbReference type="AlphaFoldDB" id="A0A1S2MBT4"/>
<comment type="caution">
    <text evidence="2">The sequence shown here is derived from an EMBL/GenBank/DDBJ whole genome shotgun (WGS) entry which is preliminary data.</text>
</comment>
<dbReference type="Proteomes" id="UP000180057">
    <property type="component" value="Unassembled WGS sequence"/>
</dbReference>
<keyword evidence="1" id="KW-0812">Transmembrane</keyword>
<keyword evidence="3" id="KW-1185">Reference proteome</keyword>
<dbReference type="OrthoDB" id="2955885at2"/>
<dbReference type="EMBL" id="MLQS01000001">
    <property type="protein sequence ID" value="OIJ22014.1"/>
    <property type="molecule type" value="Genomic_DNA"/>
</dbReference>
<name>A0A1S2MBT4_9BACI</name>
<evidence type="ECO:0000313" key="2">
    <source>
        <dbReference type="EMBL" id="OIJ22014.1"/>
    </source>
</evidence>